<organism evidence="1 2">
    <name type="scientific">Ophiocordyceps sinensis</name>
    <dbReference type="NCBI Taxonomy" id="72228"/>
    <lineage>
        <taxon>Eukaryota</taxon>
        <taxon>Fungi</taxon>
        <taxon>Dikarya</taxon>
        <taxon>Ascomycota</taxon>
        <taxon>Pezizomycotina</taxon>
        <taxon>Sordariomycetes</taxon>
        <taxon>Hypocreomycetidae</taxon>
        <taxon>Hypocreales</taxon>
        <taxon>Ophiocordycipitaceae</taxon>
        <taxon>Ophiocordyceps</taxon>
    </lineage>
</organism>
<protein>
    <submittedName>
        <fullName evidence="1">Uncharacterized protein</fullName>
    </submittedName>
</protein>
<reference evidence="1 2" key="1">
    <citation type="journal article" date="2020" name="Genome Biol. Evol.">
        <title>A new high-quality draft genome assembly of the Chinese cordyceps Ophiocordyceps sinensis.</title>
        <authorList>
            <person name="Shu R."/>
            <person name="Zhang J."/>
            <person name="Meng Q."/>
            <person name="Zhang H."/>
            <person name="Zhou G."/>
            <person name="Li M."/>
            <person name="Wu P."/>
            <person name="Zhao Y."/>
            <person name="Chen C."/>
            <person name="Qin Q."/>
        </authorList>
    </citation>
    <scope>NUCLEOTIDE SEQUENCE [LARGE SCALE GENOMIC DNA]</scope>
    <source>
        <strain evidence="1 2">IOZ07</strain>
    </source>
</reference>
<keyword evidence="2" id="KW-1185">Reference proteome</keyword>
<dbReference type="Proteomes" id="UP000557566">
    <property type="component" value="Unassembled WGS sequence"/>
</dbReference>
<sequence>MPEVLPHTRVVFEPATMEDVGGLEEEALTTREIDCVVFPGIIKHGDESGGQMQFRNVIAKARVLCSPGD</sequence>
<dbReference type="AlphaFoldDB" id="A0A8H4V4W4"/>
<proteinExistence type="predicted"/>
<dbReference type="EMBL" id="JAAVMX010000005">
    <property type="protein sequence ID" value="KAF4508352.1"/>
    <property type="molecule type" value="Genomic_DNA"/>
</dbReference>
<accession>A0A8H4V4W4</accession>
<gene>
    <name evidence="1" type="ORF">G6O67_004745</name>
</gene>
<evidence type="ECO:0000313" key="2">
    <source>
        <dbReference type="Proteomes" id="UP000557566"/>
    </source>
</evidence>
<evidence type="ECO:0000313" key="1">
    <source>
        <dbReference type="EMBL" id="KAF4508352.1"/>
    </source>
</evidence>
<comment type="caution">
    <text evidence="1">The sequence shown here is derived from an EMBL/GenBank/DDBJ whole genome shotgun (WGS) entry which is preliminary data.</text>
</comment>
<dbReference type="OrthoDB" id="5328813at2759"/>
<name>A0A8H4V4W4_9HYPO</name>